<feature type="transmembrane region" description="Helical" evidence="6">
    <location>
        <begin position="166"/>
        <end position="185"/>
    </location>
</feature>
<feature type="transmembrane region" description="Helical" evidence="6">
    <location>
        <begin position="374"/>
        <end position="395"/>
    </location>
</feature>
<feature type="transmembrane region" description="Helical" evidence="6">
    <location>
        <begin position="142"/>
        <end position="160"/>
    </location>
</feature>
<feature type="transmembrane region" description="Helical" evidence="6">
    <location>
        <begin position="440"/>
        <end position="463"/>
    </location>
</feature>
<evidence type="ECO:0000256" key="4">
    <source>
        <dbReference type="ARBA" id="ARBA00022989"/>
    </source>
</evidence>
<dbReference type="RefSeq" id="WP_120783957.1">
    <property type="nucleotide sequence ID" value="NZ_CP032626.1"/>
</dbReference>
<evidence type="ECO:0000256" key="5">
    <source>
        <dbReference type="ARBA" id="ARBA00023136"/>
    </source>
</evidence>
<feature type="transmembrane region" description="Helical" evidence="6">
    <location>
        <begin position="351"/>
        <end position="368"/>
    </location>
</feature>
<dbReference type="Proteomes" id="UP000272003">
    <property type="component" value="Chromosome"/>
</dbReference>
<keyword evidence="8" id="KW-1185">Reference proteome</keyword>
<feature type="transmembrane region" description="Helical" evidence="6">
    <location>
        <begin position="41"/>
        <end position="62"/>
    </location>
</feature>
<evidence type="ECO:0000313" key="8">
    <source>
        <dbReference type="Proteomes" id="UP000272003"/>
    </source>
</evidence>
<keyword evidence="4 6" id="KW-1133">Transmembrane helix</keyword>
<evidence type="ECO:0000313" key="7">
    <source>
        <dbReference type="EMBL" id="AYF92183.1"/>
    </source>
</evidence>
<feature type="transmembrane region" description="Helical" evidence="6">
    <location>
        <begin position="111"/>
        <end position="135"/>
    </location>
</feature>
<organism evidence="7 8">
    <name type="scientific">Apilactobacillus bombintestini</name>
    <dbReference type="NCBI Taxonomy" id="2419772"/>
    <lineage>
        <taxon>Bacteria</taxon>
        <taxon>Bacillati</taxon>
        <taxon>Bacillota</taxon>
        <taxon>Bacilli</taxon>
        <taxon>Lactobacillales</taxon>
        <taxon>Lactobacillaceae</taxon>
        <taxon>Apilactobacillus</taxon>
    </lineage>
</organism>
<feature type="transmembrane region" description="Helical" evidence="6">
    <location>
        <begin position="416"/>
        <end position="434"/>
    </location>
</feature>
<feature type="transmembrane region" description="Helical" evidence="6">
    <location>
        <begin position="83"/>
        <end position="105"/>
    </location>
</feature>
<gene>
    <name evidence="7" type="ORF">D7I45_01090</name>
</gene>
<dbReference type="PANTHER" id="PTHR30250">
    <property type="entry name" value="PST FAMILY PREDICTED COLANIC ACID TRANSPORTER"/>
    <property type="match status" value="1"/>
</dbReference>
<dbReference type="KEGG" id="abom:D7I45_01090"/>
<reference evidence="7 8" key="1">
    <citation type="submission" date="2018-09" db="EMBL/GenBank/DDBJ databases">
        <title>Genome sequencing of strain BHWM-4.</title>
        <authorList>
            <person name="Heo J."/>
            <person name="Kim S.-J."/>
            <person name="Kwon S.-W."/>
        </authorList>
    </citation>
    <scope>NUCLEOTIDE SEQUENCE [LARGE SCALE GENOMIC DNA]</scope>
    <source>
        <strain evidence="7 8">BHWM-4</strain>
    </source>
</reference>
<dbReference type="Pfam" id="PF01943">
    <property type="entry name" value="Polysacc_synt"/>
    <property type="match status" value="1"/>
</dbReference>
<feature type="transmembrane region" description="Helical" evidence="6">
    <location>
        <begin position="317"/>
        <end position="339"/>
    </location>
</feature>
<evidence type="ECO:0000256" key="1">
    <source>
        <dbReference type="ARBA" id="ARBA00004651"/>
    </source>
</evidence>
<feature type="transmembrane region" description="Helical" evidence="6">
    <location>
        <begin position="7"/>
        <end position="29"/>
    </location>
</feature>
<dbReference type="AlphaFoldDB" id="A0A387AQA8"/>
<evidence type="ECO:0000256" key="3">
    <source>
        <dbReference type="ARBA" id="ARBA00022692"/>
    </source>
</evidence>
<dbReference type="EMBL" id="CP032626">
    <property type="protein sequence ID" value="AYF92183.1"/>
    <property type="molecule type" value="Genomic_DNA"/>
</dbReference>
<name>A0A387AQA8_9LACO</name>
<keyword evidence="3 6" id="KW-0812">Transmembrane</keyword>
<feature type="transmembrane region" description="Helical" evidence="6">
    <location>
        <begin position="248"/>
        <end position="271"/>
    </location>
</feature>
<dbReference type="OrthoDB" id="9815702at2"/>
<protein>
    <submittedName>
        <fullName evidence="7">Flippase</fullName>
    </submittedName>
</protein>
<feature type="transmembrane region" description="Helical" evidence="6">
    <location>
        <begin position="206"/>
        <end position="225"/>
    </location>
</feature>
<dbReference type="InterPro" id="IPR050833">
    <property type="entry name" value="Poly_Biosynth_Transport"/>
</dbReference>
<dbReference type="PANTHER" id="PTHR30250:SF11">
    <property type="entry name" value="O-ANTIGEN TRANSPORTER-RELATED"/>
    <property type="match status" value="1"/>
</dbReference>
<evidence type="ECO:0000256" key="2">
    <source>
        <dbReference type="ARBA" id="ARBA00022475"/>
    </source>
</evidence>
<evidence type="ECO:0000256" key="6">
    <source>
        <dbReference type="SAM" id="Phobius"/>
    </source>
</evidence>
<proteinExistence type="predicted"/>
<dbReference type="GO" id="GO:0005886">
    <property type="term" value="C:plasma membrane"/>
    <property type="evidence" value="ECO:0007669"/>
    <property type="project" value="UniProtKB-SubCell"/>
</dbReference>
<dbReference type="InterPro" id="IPR002797">
    <property type="entry name" value="Polysacc_synth"/>
</dbReference>
<feature type="transmembrane region" description="Helical" evidence="6">
    <location>
        <begin position="283"/>
        <end position="305"/>
    </location>
</feature>
<sequence>MRIIKNFLYNASYQIFLLLVPLLTTPYLARTLGPEGVGINSYTNSIIQYFVLFGCVGTNLYANRKIAFVRDNKEKLSQTFWEILFLRLIMLIVSFGLFFIFLLNYADSDYYGYYLAQSVTIIATMLDVSWFFMGIEKFSVTVIRNFVVKIFTLVCIFIFVKSFSDLFLYILIISLSILFGNLTMFSNLKQYVKKPVWKKINILKHFRPSIMLFVPEVATQVYLVLNKTMLGSVVSVQSSGFYDQSDKIVKIVLAIVTATGTVMLPHVANAFANGEEHKTREYLYDSFAIVTAISMPMFMGIVAISSKLVPLFFSSKFGLVAPLLSVESTVILLIAWSNAIGTQYLLPTRQANQYTTSVVLGAVVNIMMNIPLIFWLGTIGAIIATVISEFAVTAYQLFAIRKQILMYKLFKDTYKYFVAGLIMFFVVFILNGLLPFTWTALIIEIFMGVDIYLLLIFIFKANVFKVINKMRKEY</sequence>
<accession>A0A387AQA8</accession>
<keyword evidence="2" id="KW-1003">Cell membrane</keyword>
<keyword evidence="5 6" id="KW-0472">Membrane</keyword>
<comment type="subcellular location">
    <subcellularLocation>
        <location evidence="1">Cell membrane</location>
        <topology evidence="1">Multi-pass membrane protein</topology>
    </subcellularLocation>
</comment>